<evidence type="ECO:0000313" key="3">
    <source>
        <dbReference type="Proteomes" id="UP000295221"/>
    </source>
</evidence>
<gene>
    <name evidence="2" type="ORF">EV194_11551</name>
</gene>
<comment type="caution">
    <text evidence="2">The sequence shown here is derived from an EMBL/GenBank/DDBJ whole genome shotgun (WGS) entry which is preliminary data.</text>
</comment>
<dbReference type="SUPFAM" id="SSF143100">
    <property type="entry name" value="TTHA1013/TTHA0281-like"/>
    <property type="match status" value="1"/>
</dbReference>
<dbReference type="Gene3D" id="3.30.160.250">
    <property type="match status" value="1"/>
</dbReference>
<accession>A0A4R2GDM8</accession>
<reference evidence="2 3" key="1">
    <citation type="submission" date="2019-03" db="EMBL/GenBank/DDBJ databases">
        <title>Genomic Encyclopedia of Type Strains, Phase IV (KMG-IV): sequencing the most valuable type-strain genomes for metagenomic binning, comparative biology and taxonomic classification.</title>
        <authorList>
            <person name="Goeker M."/>
        </authorList>
    </citation>
    <scope>NUCLEOTIDE SEQUENCE [LARGE SCALE GENOMIC DNA]</scope>
    <source>
        <strain evidence="2 3">DSM 24179</strain>
    </source>
</reference>
<sequence length="78" mass="8839">MKIMRNYKFTAEIIRDNEVNQYIGIVPGLPGAHSQAATLDELYKNLQEVVQLCLEELSEDELNNLPDFVGFQQISAVL</sequence>
<dbReference type="PANTHER" id="PTHR34504:SF4">
    <property type="entry name" value="ANTITOXIN HICB"/>
    <property type="match status" value="1"/>
</dbReference>
<dbReference type="PANTHER" id="PTHR34504">
    <property type="entry name" value="ANTITOXIN HICB"/>
    <property type="match status" value="1"/>
</dbReference>
<name>A0A4R2GDM8_9BACT</name>
<dbReference type="InterPro" id="IPR035069">
    <property type="entry name" value="TTHA1013/TTHA0281-like"/>
</dbReference>
<dbReference type="EMBL" id="SLWK01000015">
    <property type="protein sequence ID" value="TCO06000.1"/>
    <property type="molecule type" value="Genomic_DNA"/>
</dbReference>
<dbReference type="Pfam" id="PF15919">
    <property type="entry name" value="HicB_lk_antitox"/>
    <property type="match status" value="1"/>
</dbReference>
<evidence type="ECO:0000313" key="2">
    <source>
        <dbReference type="EMBL" id="TCO06000.1"/>
    </source>
</evidence>
<keyword evidence="3" id="KW-1185">Reference proteome</keyword>
<protein>
    <submittedName>
        <fullName evidence="2">Putative RNase H-like HicB family nuclease</fullName>
    </submittedName>
</protein>
<proteinExistence type="predicted"/>
<dbReference type="InterPro" id="IPR051404">
    <property type="entry name" value="TA_system_antitoxin"/>
</dbReference>
<dbReference type="Proteomes" id="UP000295221">
    <property type="component" value="Unassembled WGS sequence"/>
</dbReference>
<dbReference type="AlphaFoldDB" id="A0A4R2GDM8"/>
<organism evidence="2 3">
    <name type="scientific">Natronoflexus pectinivorans</name>
    <dbReference type="NCBI Taxonomy" id="682526"/>
    <lineage>
        <taxon>Bacteria</taxon>
        <taxon>Pseudomonadati</taxon>
        <taxon>Bacteroidota</taxon>
        <taxon>Bacteroidia</taxon>
        <taxon>Marinilabiliales</taxon>
        <taxon>Marinilabiliaceae</taxon>
        <taxon>Natronoflexus</taxon>
    </lineage>
</organism>
<feature type="domain" description="HicB-like antitoxin of toxin-antitoxin system" evidence="1">
    <location>
        <begin position="13"/>
        <end position="61"/>
    </location>
</feature>
<dbReference type="InterPro" id="IPR031807">
    <property type="entry name" value="HicB-like"/>
</dbReference>
<evidence type="ECO:0000259" key="1">
    <source>
        <dbReference type="Pfam" id="PF15919"/>
    </source>
</evidence>
<dbReference type="OrthoDB" id="5419659at2"/>